<reference evidence="1 2" key="1">
    <citation type="submission" date="2018-10" db="EMBL/GenBank/DDBJ databases">
        <title>Genomic Encyclopedia of Archaeal and Bacterial Type Strains, Phase II (KMG-II): from individual species to whole genera.</title>
        <authorList>
            <person name="Goeker M."/>
        </authorList>
    </citation>
    <scope>NUCLEOTIDE SEQUENCE [LARGE SCALE GENOMIC DNA]</scope>
    <source>
        <strain evidence="1 2">VM1</strain>
    </source>
</reference>
<sequence length="119" mass="13916">MKVKVGQTVPYFEFLDGIEGKSSYDLRNRWHIIIYKSSKLDLSDKEEELEKAGIKLIDYIQILTKDLLDKIDIKNKDEFLILIDRYGVINYMAEGENLPNFENIMETIQFIEDEGCCSL</sequence>
<dbReference type="Proteomes" id="UP000280842">
    <property type="component" value="Unassembled WGS sequence"/>
</dbReference>
<gene>
    <name evidence="1" type="ORF">CLV39_1306</name>
</gene>
<dbReference type="AlphaFoldDB" id="A0A3M0BF72"/>
<accession>A0A3M0BF72</accession>
<evidence type="ECO:0000313" key="2">
    <source>
        <dbReference type="Proteomes" id="UP000280842"/>
    </source>
</evidence>
<dbReference type="OrthoDB" id="14038at2"/>
<comment type="caution">
    <text evidence="1">The sequence shown here is derived from an EMBL/GenBank/DDBJ whole genome shotgun (WGS) entry which is preliminary data.</text>
</comment>
<dbReference type="RefSeq" id="WP_121923416.1">
    <property type="nucleotide sequence ID" value="NZ_REFO01000013.1"/>
</dbReference>
<protein>
    <submittedName>
        <fullName evidence="1">Uncharacterized protein</fullName>
    </submittedName>
</protein>
<keyword evidence="2" id="KW-1185">Reference proteome</keyword>
<evidence type="ECO:0000313" key="1">
    <source>
        <dbReference type="EMBL" id="RMA93245.1"/>
    </source>
</evidence>
<name>A0A3M0BF72_9AQUI</name>
<proteinExistence type="predicted"/>
<organism evidence="1 2">
    <name type="scientific">Hydrogenothermus marinus</name>
    <dbReference type="NCBI Taxonomy" id="133270"/>
    <lineage>
        <taxon>Bacteria</taxon>
        <taxon>Pseudomonadati</taxon>
        <taxon>Aquificota</taxon>
        <taxon>Aquificia</taxon>
        <taxon>Aquificales</taxon>
        <taxon>Hydrogenothermaceae</taxon>
        <taxon>Hydrogenothermus</taxon>
    </lineage>
</organism>
<dbReference type="EMBL" id="REFO01000013">
    <property type="protein sequence ID" value="RMA93245.1"/>
    <property type="molecule type" value="Genomic_DNA"/>
</dbReference>